<evidence type="ECO:0000259" key="11">
    <source>
        <dbReference type="PROSITE" id="PS51192"/>
    </source>
</evidence>
<dbReference type="GO" id="GO:0051391">
    <property type="term" value="P:tRNA acetylation"/>
    <property type="evidence" value="ECO:0007669"/>
    <property type="project" value="UniProtKB-UniRule"/>
</dbReference>
<keyword evidence="13" id="KW-1185">Reference proteome</keyword>
<comment type="caution">
    <text evidence="9">Lacks conserved residue(s) required for the propagation of feature annotation.</text>
</comment>
<dbReference type="InterPro" id="IPR000182">
    <property type="entry name" value="GNAT_dom"/>
</dbReference>
<dbReference type="CDD" id="cd04301">
    <property type="entry name" value="NAT_SF"/>
    <property type="match status" value="1"/>
</dbReference>
<proteinExistence type="inferred from homology"/>
<evidence type="ECO:0000256" key="3">
    <source>
        <dbReference type="ARBA" id="ARBA00022679"/>
    </source>
</evidence>
<reference evidence="12" key="1">
    <citation type="submission" date="2016-02" db="EMBL/GenBank/DDBJ databases">
        <title>Halorhodospira halochloris DSM-1059 complete genome, version 2.</title>
        <authorList>
            <person name="Tsukatani Y."/>
        </authorList>
    </citation>
    <scope>NUCLEOTIDE SEQUENCE</scope>
    <source>
        <strain evidence="12">DSM 1059</strain>
    </source>
</reference>
<feature type="domain" description="N-acetyltransferase" evidence="10">
    <location>
        <begin position="438"/>
        <end position="625"/>
    </location>
</feature>
<evidence type="ECO:0000256" key="6">
    <source>
        <dbReference type="ARBA" id="ARBA00022840"/>
    </source>
</evidence>
<feature type="domain" description="Helicase ATP-binding" evidence="11">
    <location>
        <begin position="217"/>
        <end position="359"/>
    </location>
</feature>
<evidence type="ECO:0000256" key="2">
    <source>
        <dbReference type="ARBA" id="ARBA00022555"/>
    </source>
</evidence>
<dbReference type="GO" id="GO:0005737">
    <property type="term" value="C:cytoplasm"/>
    <property type="evidence" value="ECO:0007669"/>
    <property type="project" value="UniProtKB-SubCell"/>
</dbReference>
<dbReference type="PROSITE" id="PS51192">
    <property type="entry name" value="HELICASE_ATP_BIND_1"/>
    <property type="match status" value="1"/>
</dbReference>
<organism evidence="12 13">
    <name type="scientific">Halorhodospira halochloris</name>
    <name type="common">Ectothiorhodospira halochloris</name>
    <dbReference type="NCBI Taxonomy" id="1052"/>
    <lineage>
        <taxon>Bacteria</taxon>
        <taxon>Pseudomonadati</taxon>
        <taxon>Pseudomonadota</taxon>
        <taxon>Gammaproteobacteria</taxon>
        <taxon>Chromatiales</taxon>
        <taxon>Ectothiorhodospiraceae</taxon>
        <taxon>Halorhodospira</taxon>
    </lineage>
</organism>
<dbReference type="Pfam" id="PF13718">
    <property type="entry name" value="GNAT_acetyltr_2"/>
    <property type="match status" value="1"/>
</dbReference>
<gene>
    <name evidence="9" type="primary">tmcA</name>
    <name evidence="12" type="ORF">HH1059_08320</name>
</gene>
<dbReference type="InterPro" id="IPR014001">
    <property type="entry name" value="Helicase_ATP-bd"/>
</dbReference>
<sequence>MNRRLVHLAGGRDWARQQARQALLGIGQESCQEVAKAASQNSSQNAPQQCQEKCPEQFPEGAGYDCRYRVLWLGEGAPAEVNSIAGADYPRLLGTTQDIIVFDAHDGLDPDALAAAAGALRGGGILVLLTPELISWPAKPDAALERLVPAGWSIADAGDRFIRRLVDLLRNAPWVECYSEGDALARLVPGPAAELARDSFGCCSSDQRAAVKALMRVVTGHRRRPVVLSADRGRGKSAALGIAIGELLALAKVTNVVVTAPRLAAAEPVFEHALQRCNAKRVSRREMVTAQGRLSYHSPQELLDNQLEADLLVVDEAAGLPVAVLTRLLRRFSRIAFSTTVHGYEGTGRGFDLRFRSVLDSHTPEWRLLRLETPIRWQAGDKLEQWLTGALLLDAEPAQLFAAEEDDARRSECGGDCHSVAKLATSLQQGEVHAERLLVLERVNRDDLVADERRLRQSFGLLVAAHYRTRPLDLRQWLDSPGIEIFWALLGDEVVGILVAVAEGGLDEQSAEQIWQGQRRLRGHLLCQMLSAHGGVARTPRYRALRIMRIAVHPHLRRRAIGSSLVKRAQAHAEAVGYSIFGTSFGGTTDLVAFWRSLGLSSVALGVQRDAASGEHAVLMAKGLDQAGAAITGEAGERLRESAEALLGEPLNRLEPGLAGQIFAAADGYSRPRLSAGQRRDLSGFAYGQRGYAASLPALKALAVVVLQYPEHIDQPSAQGGQDYCSGSAALIAKVLQRQDWQSVSLLLGSHGRQQGIAKLREYVANMLDKIA</sequence>
<evidence type="ECO:0000256" key="4">
    <source>
        <dbReference type="ARBA" id="ARBA00022694"/>
    </source>
</evidence>
<keyword evidence="7 9" id="KW-0694">RNA-binding</keyword>
<keyword evidence="8 9" id="KW-0012">Acyltransferase</keyword>
<dbReference type="GO" id="GO:0051392">
    <property type="term" value="F:tRNA cytidine N4-acetyltransferase activity"/>
    <property type="evidence" value="ECO:0007669"/>
    <property type="project" value="UniProtKB-UniRule"/>
</dbReference>
<dbReference type="OrthoDB" id="5578851at2"/>
<dbReference type="GO" id="GO:0002101">
    <property type="term" value="P:tRNA wobble cytosine modification"/>
    <property type="evidence" value="ECO:0007669"/>
    <property type="project" value="UniProtKB-UniRule"/>
</dbReference>
<comment type="catalytic activity">
    <reaction evidence="9">
        <text>cytidine(34) in elongator tRNA(Met) + acetyl-CoA + ATP + H2O = N(4)-acetylcytidine(34) in elongator tRNA(Met) + ADP + phosphate + CoA + H(+)</text>
        <dbReference type="Rhea" id="RHEA:43788"/>
        <dbReference type="Rhea" id="RHEA-COMP:10693"/>
        <dbReference type="Rhea" id="RHEA-COMP:10694"/>
        <dbReference type="ChEBI" id="CHEBI:15377"/>
        <dbReference type="ChEBI" id="CHEBI:15378"/>
        <dbReference type="ChEBI" id="CHEBI:30616"/>
        <dbReference type="ChEBI" id="CHEBI:43474"/>
        <dbReference type="ChEBI" id="CHEBI:57287"/>
        <dbReference type="ChEBI" id="CHEBI:57288"/>
        <dbReference type="ChEBI" id="CHEBI:74900"/>
        <dbReference type="ChEBI" id="CHEBI:82748"/>
        <dbReference type="ChEBI" id="CHEBI:456216"/>
        <dbReference type="EC" id="2.3.1.193"/>
    </reaction>
</comment>
<protein>
    <recommendedName>
        <fullName evidence="9">tRNA(Met) cytidine acetyltransferase TmcA</fullName>
        <ecNumber evidence="9">2.3.1.193</ecNumber>
    </recommendedName>
</protein>
<feature type="binding site" evidence="9">
    <location>
        <position position="376"/>
    </location>
    <ligand>
        <name>ATP</name>
        <dbReference type="ChEBI" id="CHEBI:30616"/>
    </ligand>
</feature>
<dbReference type="Pfam" id="PF08351">
    <property type="entry name" value="TmcA_N"/>
    <property type="match status" value="1"/>
</dbReference>
<dbReference type="Proteomes" id="UP000218890">
    <property type="component" value="Chromosome"/>
</dbReference>
<evidence type="ECO:0000256" key="9">
    <source>
        <dbReference type="HAMAP-Rule" id="MF_01886"/>
    </source>
</evidence>
<accession>A0A0X8X8H1</accession>
<comment type="subcellular location">
    <subcellularLocation>
        <location evidence="9">Cytoplasm</location>
    </subcellularLocation>
</comment>
<dbReference type="InterPro" id="IPR024914">
    <property type="entry name" value="tRNA_acetyltr_TmcA"/>
</dbReference>
<evidence type="ECO:0000259" key="10">
    <source>
        <dbReference type="PROSITE" id="PS51186"/>
    </source>
</evidence>
<evidence type="ECO:0000256" key="5">
    <source>
        <dbReference type="ARBA" id="ARBA00022741"/>
    </source>
</evidence>
<dbReference type="InterPro" id="IPR038321">
    <property type="entry name" value="TmcA_C_sf"/>
</dbReference>
<keyword evidence="6 9" id="KW-0067">ATP-binding</keyword>
<dbReference type="Gene3D" id="3.40.630.30">
    <property type="match status" value="1"/>
</dbReference>
<dbReference type="GO" id="GO:1990883">
    <property type="term" value="F:18S rRNA cytidine N-acetyltransferase activity"/>
    <property type="evidence" value="ECO:0007669"/>
    <property type="project" value="TreeGrafter"/>
</dbReference>
<dbReference type="SUPFAM" id="SSF55729">
    <property type="entry name" value="Acyl-CoA N-acyltransferases (Nat)"/>
    <property type="match status" value="1"/>
</dbReference>
<evidence type="ECO:0000256" key="8">
    <source>
        <dbReference type="ARBA" id="ARBA00023315"/>
    </source>
</evidence>
<comment type="function">
    <text evidence="9">Catalyzes the formation of N(4)-acetylcytidine (ac(4)C) at the wobble position of tRNA(Met), by using acetyl-CoA as an acetyl donor and ATP (or GTP).</text>
</comment>
<feature type="binding site" evidence="9">
    <location>
        <begin position="550"/>
        <end position="552"/>
    </location>
    <ligand>
        <name>acetyl-CoA</name>
        <dbReference type="ChEBI" id="CHEBI:57288"/>
    </ligand>
</feature>
<dbReference type="HAMAP" id="MF_01886">
    <property type="entry name" value="tRNA_acetyltr_TmcA"/>
    <property type="match status" value="1"/>
</dbReference>
<dbReference type="GO" id="GO:0000049">
    <property type="term" value="F:tRNA binding"/>
    <property type="evidence" value="ECO:0007669"/>
    <property type="project" value="UniProtKB-UniRule"/>
</dbReference>
<dbReference type="Gene3D" id="1.20.120.890">
    <property type="entry name" value="tRNA(Met) cytidine acetyltransferase, tail domain"/>
    <property type="match status" value="1"/>
</dbReference>
<keyword evidence="4 9" id="KW-0819">tRNA processing</keyword>
<dbReference type="Gene3D" id="3.40.50.11040">
    <property type="match status" value="1"/>
</dbReference>
<dbReference type="GO" id="GO:0005524">
    <property type="term" value="F:ATP binding"/>
    <property type="evidence" value="ECO:0007669"/>
    <property type="project" value="UniProtKB-UniRule"/>
</dbReference>
<evidence type="ECO:0000256" key="1">
    <source>
        <dbReference type="ARBA" id="ARBA00022490"/>
    </source>
</evidence>
<keyword evidence="2 9" id="KW-0820">tRNA-binding</keyword>
<dbReference type="Pfam" id="PF05127">
    <property type="entry name" value="NAT10_TcmA_helicase"/>
    <property type="match status" value="1"/>
</dbReference>
<dbReference type="PANTHER" id="PTHR10925">
    <property type="entry name" value="N-ACETYLTRANSFERASE 10"/>
    <property type="match status" value="1"/>
</dbReference>
<keyword evidence="3 9" id="KW-0808">Transferase</keyword>
<dbReference type="KEGG" id="hhk:HH1059_08320"/>
<dbReference type="Gene3D" id="3.40.50.300">
    <property type="entry name" value="P-loop containing nucleotide triphosphate hydrolases"/>
    <property type="match status" value="1"/>
</dbReference>
<dbReference type="InterPro" id="IPR007807">
    <property type="entry name" value="TcmA/NAT10_helicase"/>
</dbReference>
<dbReference type="InterPro" id="IPR013562">
    <property type="entry name" value="TmcA/NAT10_N"/>
</dbReference>
<dbReference type="InterPro" id="IPR027417">
    <property type="entry name" value="P-loop_NTPase"/>
</dbReference>
<name>A0A0X8X8H1_HALHR</name>
<keyword evidence="5 9" id="KW-0547">Nucleotide-binding</keyword>
<dbReference type="PANTHER" id="PTHR10925:SF5">
    <property type="entry name" value="RNA CYTIDINE ACETYLTRANSFERASE"/>
    <property type="match status" value="1"/>
</dbReference>
<feature type="binding site" evidence="9">
    <location>
        <position position="207"/>
    </location>
    <ligand>
        <name>ATP</name>
        <dbReference type="ChEBI" id="CHEBI:30616"/>
    </ligand>
</feature>
<dbReference type="InterPro" id="IPR032672">
    <property type="entry name" value="TmcA/NAT10/Kre33"/>
</dbReference>
<keyword evidence="1 9" id="KW-0963">Cytoplasm</keyword>
<dbReference type="InterPro" id="IPR016181">
    <property type="entry name" value="Acyl_CoA_acyltransferase"/>
</dbReference>
<evidence type="ECO:0000256" key="7">
    <source>
        <dbReference type="ARBA" id="ARBA00022884"/>
    </source>
</evidence>
<dbReference type="EMBL" id="AP017372">
    <property type="protein sequence ID" value="BAU57525.1"/>
    <property type="molecule type" value="Genomic_DNA"/>
</dbReference>
<comment type="similarity">
    <text evidence="9">Belongs to the TmcA family.</text>
</comment>
<dbReference type="EC" id="2.3.1.193" evidence="9"/>
<evidence type="ECO:0000313" key="13">
    <source>
        <dbReference type="Proteomes" id="UP000218890"/>
    </source>
</evidence>
<dbReference type="PROSITE" id="PS51186">
    <property type="entry name" value="GNAT"/>
    <property type="match status" value="1"/>
</dbReference>
<dbReference type="AlphaFoldDB" id="A0A0X8X8H1"/>
<dbReference type="RefSeq" id="WP_096408628.1">
    <property type="nucleotide sequence ID" value="NZ_AP017372.2"/>
</dbReference>
<evidence type="ECO:0000313" key="12">
    <source>
        <dbReference type="EMBL" id="BAU57525.1"/>
    </source>
</evidence>
<dbReference type="GO" id="GO:1904812">
    <property type="term" value="P:rRNA acetylation involved in maturation of SSU-rRNA"/>
    <property type="evidence" value="ECO:0007669"/>
    <property type="project" value="TreeGrafter"/>
</dbReference>
<dbReference type="SUPFAM" id="SSF52540">
    <property type="entry name" value="P-loop containing nucleoside triphosphate hydrolases"/>
    <property type="match status" value="1"/>
</dbReference>